<evidence type="ECO:0000313" key="4">
    <source>
        <dbReference type="Proteomes" id="UP000249363"/>
    </source>
</evidence>
<proteinExistence type="predicted"/>
<dbReference type="PANTHER" id="PTHR37919:SF2">
    <property type="entry name" value="EXPERA DOMAIN-CONTAINING PROTEIN"/>
    <property type="match status" value="1"/>
</dbReference>
<keyword evidence="2" id="KW-0472">Membrane</keyword>
<organism evidence="3 4">
    <name type="scientific">Talaromyces amestolkiae</name>
    <dbReference type="NCBI Taxonomy" id="1196081"/>
    <lineage>
        <taxon>Eukaryota</taxon>
        <taxon>Fungi</taxon>
        <taxon>Dikarya</taxon>
        <taxon>Ascomycota</taxon>
        <taxon>Pezizomycotina</taxon>
        <taxon>Eurotiomycetes</taxon>
        <taxon>Eurotiomycetidae</taxon>
        <taxon>Eurotiales</taxon>
        <taxon>Trichocomaceae</taxon>
        <taxon>Talaromyces</taxon>
        <taxon>Talaromyces sect. Talaromyces</taxon>
    </lineage>
</organism>
<evidence type="ECO:0000313" key="3">
    <source>
        <dbReference type="EMBL" id="RAO64361.1"/>
    </source>
</evidence>
<evidence type="ECO:0008006" key="5">
    <source>
        <dbReference type="Google" id="ProtNLM"/>
    </source>
</evidence>
<gene>
    <name evidence="3" type="ORF">BHQ10_000373</name>
</gene>
<dbReference type="GeneID" id="63789590"/>
<dbReference type="OrthoDB" id="60858at2759"/>
<evidence type="ECO:0000256" key="1">
    <source>
        <dbReference type="SAM" id="MobiDB-lite"/>
    </source>
</evidence>
<feature type="transmembrane region" description="Helical" evidence="2">
    <location>
        <begin position="47"/>
        <end position="69"/>
    </location>
</feature>
<keyword evidence="2" id="KW-0812">Transmembrane</keyword>
<keyword evidence="4" id="KW-1185">Reference proteome</keyword>
<sequence length="254" mass="28139">MVSTRHHPKDFPPPATPSSASDSTKYVVHSPSAPAHASRKGVHTPSIIVLAWLIISVPLVIWDTGYVLLRPHSMPGGKFHSPIWTPYALYGTIDYIYGWPAFDARNGFTAAQGLLNLFETAAYILYLAVVYFYGTTATSSGRASTKKITKSLPWFLFEEKVVPGRVGSLALLIAFSSSVATFSKTVLYWCNELFSGFANIGHNRLFDLIFLWILPNGLWLIFPAYMIYVFGGEILYALETSTPRPLKAGRPKSQ</sequence>
<feature type="region of interest" description="Disordered" evidence="1">
    <location>
        <begin position="1"/>
        <end position="26"/>
    </location>
</feature>
<dbReference type="AlphaFoldDB" id="A0A364KLF7"/>
<comment type="caution">
    <text evidence="3">The sequence shown here is derived from an EMBL/GenBank/DDBJ whole genome shotgun (WGS) entry which is preliminary data.</text>
</comment>
<evidence type="ECO:0000256" key="2">
    <source>
        <dbReference type="SAM" id="Phobius"/>
    </source>
</evidence>
<reference evidence="3 4" key="1">
    <citation type="journal article" date="2017" name="Biotechnol. Biofuels">
        <title>Differential beta-glucosidase expression as a function of carbon source availability in Talaromyces amestolkiae: a genomic and proteomic approach.</title>
        <authorList>
            <person name="de Eugenio L.I."/>
            <person name="Mendez-Liter J.A."/>
            <person name="Nieto-Dominguez M."/>
            <person name="Alonso L."/>
            <person name="Gil-Munoz J."/>
            <person name="Barriuso J."/>
            <person name="Prieto A."/>
            <person name="Martinez M.J."/>
        </authorList>
    </citation>
    <scope>NUCLEOTIDE SEQUENCE [LARGE SCALE GENOMIC DNA]</scope>
    <source>
        <strain evidence="3 4">CIB</strain>
    </source>
</reference>
<keyword evidence="2" id="KW-1133">Transmembrane helix</keyword>
<feature type="transmembrane region" description="Helical" evidence="2">
    <location>
        <begin position="209"/>
        <end position="238"/>
    </location>
</feature>
<dbReference type="RefSeq" id="XP_040728878.1">
    <property type="nucleotide sequence ID" value="XM_040876018.1"/>
</dbReference>
<protein>
    <recommendedName>
        <fullName evidence="5">EXPERA domain-containing protein</fullName>
    </recommendedName>
</protein>
<dbReference type="Proteomes" id="UP000249363">
    <property type="component" value="Unassembled WGS sequence"/>
</dbReference>
<dbReference type="STRING" id="1196081.A0A364KLF7"/>
<name>A0A364KLF7_TALAM</name>
<accession>A0A364KLF7</accession>
<feature type="transmembrane region" description="Helical" evidence="2">
    <location>
        <begin position="123"/>
        <end position="145"/>
    </location>
</feature>
<feature type="transmembrane region" description="Helical" evidence="2">
    <location>
        <begin position="166"/>
        <end position="189"/>
    </location>
</feature>
<dbReference type="PANTHER" id="PTHR37919">
    <property type="entry name" value="PROTEIN CBG05606"/>
    <property type="match status" value="1"/>
</dbReference>
<dbReference type="EMBL" id="MIKG01000001">
    <property type="protein sequence ID" value="RAO64361.1"/>
    <property type="molecule type" value="Genomic_DNA"/>
</dbReference>